<dbReference type="Gene3D" id="3.40.50.1820">
    <property type="entry name" value="alpha/beta hydrolase"/>
    <property type="match status" value="1"/>
</dbReference>
<name>A0ABQ6FHM9_9CHLR</name>
<evidence type="ECO:0000313" key="3">
    <source>
        <dbReference type="Proteomes" id="UP001344906"/>
    </source>
</evidence>
<evidence type="ECO:0000313" key="2">
    <source>
        <dbReference type="EMBL" id="GLV53570.1"/>
    </source>
</evidence>
<dbReference type="InterPro" id="IPR050266">
    <property type="entry name" value="AB_hydrolase_sf"/>
</dbReference>
<dbReference type="SUPFAM" id="SSF53474">
    <property type="entry name" value="alpha/beta-Hydrolases"/>
    <property type="match status" value="1"/>
</dbReference>
<dbReference type="PRINTS" id="PR00111">
    <property type="entry name" value="ABHYDROLASE"/>
</dbReference>
<dbReference type="PANTHER" id="PTHR43798">
    <property type="entry name" value="MONOACYLGLYCEROL LIPASE"/>
    <property type="match status" value="1"/>
</dbReference>
<dbReference type="Proteomes" id="UP001344906">
    <property type="component" value="Unassembled WGS sequence"/>
</dbReference>
<sequence length="286" mass="31131">MSVKQLLVAIDGQTTIEVFVAGDQPPILCVTHPFAPTEGNTLSSLKNSSYLQALLRASGTLVVVNPRGMGQSSPLRSPEDAGLPCLVEDLEKVRLHLSIPRWTFIGGSSGGDTGLLYALNHPEGLQSLIVCSTTADGRRMLQNPQSIASPNHSRWAQEIAAFKAQAAQGSNQQTGYRWYNLRPAVWIYLKDNEPLMVAPLNPAQLSRQQAAEGMFASSLLAERLHDISVPTLVLCGKQDPIIPCHHCQSLAEIPHAQLVTFGHSGHDIADDEPELFCDVIQRFLNE</sequence>
<proteinExistence type="predicted"/>
<dbReference type="InterPro" id="IPR029058">
    <property type="entry name" value="AB_hydrolase_fold"/>
</dbReference>
<dbReference type="RefSeq" id="WP_338247282.1">
    <property type="nucleotide sequence ID" value="NZ_BSRI01000001.1"/>
</dbReference>
<feature type="domain" description="AB hydrolase-1" evidence="1">
    <location>
        <begin position="43"/>
        <end position="273"/>
    </location>
</feature>
<comment type="caution">
    <text evidence="2">The sequence shown here is derived from an EMBL/GenBank/DDBJ whole genome shotgun (WGS) entry which is preliminary data.</text>
</comment>
<protein>
    <recommendedName>
        <fullName evidence="1">AB hydrolase-1 domain-containing protein</fullName>
    </recommendedName>
</protein>
<reference evidence="2 3" key="1">
    <citation type="submission" date="2023-02" db="EMBL/GenBank/DDBJ databases">
        <title>Dictyobacter halimunensis sp. nov., a new member of the class Ktedonobacteria from forest soil in a geothermal area.</title>
        <authorList>
            <person name="Rachmania M.K."/>
            <person name="Ningsih F."/>
            <person name="Sakai Y."/>
            <person name="Yabe S."/>
            <person name="Yokota A."/>
            <person name="Sjamsuridzal W."/>
        </authorList>
    </citation>
    <scope>NUCLEOTIDE SEQUENCE [LARGE SCALE GENOMIC DNA]</scope>
    <source>
        <strain evidence="2 3">S3.2.2.5</strain>
    </source>
</reference>
<keyword evidence="3" id="KW-1185">Reference proteome</keyword>
<evidence type="ECO:0000259" key="1">
    <source>
        <dbReference type="Pfam" id="PF00561"/>
    </source>
</evidence>
<accession>A0ABQ6FHM9</accession>
<dbReference type="Pfam" id="PF00561">
    <property type="entry name" value="Abhydrolase_1"/>
    <property type="match status" value="1"/>
</dbReference>
<gene>
    <name evidence="2" type="ORF">KDH_04230</name>
</gene>
<organism evidence="2 3">
    <name type="scientific">Dictyobacter halimunensis</name>
    <dbReference type="NCBI Taxonomy" id="3026934"/>
    <lineage>
        <taxon>Bacteria</taxon>
        <taxon>Bacillati</taxon>
        <taxon>Chloroflexota</taxon>
        <taxon>Ktedonobacteria</taxon>
        <taxon>Ktedonobacterales</taxon>
        <taxon>Dictyobacteraceae</taxon>
        <taxon>Dictyobacter</taxon>
    </lineage>
</organism>
<dbReference type="InterPro" id="IPR000073">
    <property type="entry name" value="AB_hydrolase_1"/>
</dbReference>
<dbReference type="EMBL" id="BSRI01000001">
    <property type="protein sequence ID" value="GLV53570.1"/>
    <property type="molecule type" value="Genomic_DNA"/>
</dbReference>